<evidence type="ECO:0000313" key="3">
    <source>
        <dbReference type="EMBL" id="QGX98994.1"/>
    </source>
</evidence>
<dbReference type="OrthoDB" id="6758483at2"/>
<dbReference type="Pfam" id="PF13609">
    <property type="entry name" value="Porin_4"/>
    <property type="match status" value="1"/>
</dbReference>
<dbReference type="AlphaFoldDB" id="A0A6I6IS90"/>
<evidence type="ECO:0000256" key="1">
    <source>
        <dbReference type="SAM" id="SignalP"/>
    </source>
</evidence>
<feature type="domain" description="Porin" evidence="2">
    <location>
        <begin position="12"/>
        <end position="332"/>
    </location>
</feature>
<name>A0A6I6IS90_9RHOB</name>
<sequence length="399" mass="41050">MALTTNGKTTAALSALCLLAAPATAGEWELGLGAEYEQFFGYVSYDSATASDFEGADAVASGRVFVAPALTLDNGLSFGGNFELDAHLGERNAGVVADEAALYLKGGFGTLQFGKTDTPGNHMHMGAPVSFGPEVNNANISAAVLPSLLQFSNVHSTSQVGDDLIRGTLGSTYASNMRDETGLRLSYYSPRISGLQLGLSYAPDGPSTALGREDFIDVGANYTRSFGAVDAAVSAKWGLADSTAGSPEYWGLGLSLGFGALSVGGSYSETSGSAGGLTDGQAYDIGVKYETGRYGLSVHYLSGENIDDENAALGGKEQLQALTLAASYSLTGPASRDITPPGPAAPAAERYGRQPGMDASIFGFVSMTEFSEDLGDGGLGTPGDDNDGWVIGTGFRLTF</sequence>
<organism evidence="3 4">
    <name type="scientific">Roseovarius faecimaris</name>
    <dbReference type="NCBI Taxonomy" id="2494550"/>
    <lineage>
        <taxon>Bacteria</taxon>
        <taxon>Pseudomonadati</taxon>
        <taxon>Pseudomonadota</taxon>
        <taxon>Alphaproteobacteria</taxon>
        <taxon>Rhodobacterales</taxon>
        <taxon>Roseobacteraceae</taxon>
        <taxon>Roseovarius</taxon>
    </lineage>
</organism>
<proteinExistence type="predicted"/>
<protein>
    <submittedName>
        <fullName evidence="3">Porin</fullName>
    </submittedName>
</protein>
<dbReference type="Proteomes" id="UP000428330">
    <property type="component" value="Chromosome"/>
</dbReference>
<dbReference type="Gene3D" id="2.40.160.10">
    <property type="entry name" value="Porin"/>
    <property type="match status" value="1"/>
</dbReference>
<evidence type="ECO:0000313" key="4">
    <source>
        <dbReference type="Proteomes" id="UP000428330"/>
    </source>
</evidence>
<feature type="chain" id="PRO_5026239838" evidence="1">
    <location>
        <begin position="26"/>
        <end position="399"/>
    </location>
</feature>
<dbReference type="InterPro" id="IPR033900">
    <property type="entry name" value="Gram_neg_porin_domain"/>
</dbReference>
<keyword evidence="4" id="KW-1185">Reference proteome</keyword>
<dbReference type="RefSeq" id="WP_157707675.1">
    <property type="nucleotide sequence ID" value="NZ_CP034348.1"/>
</dbReference>
<evidence type="ECO:0000259" key="2">
    <source>
        <dbReference type="Pfam" id="PF13609"/>
    </source>
</evidence>
<reference evidence="4" key="1">
    <citation type="submission" date="2018-12" db="EMBL/GenBank/DDBJ databases">
        <title>Complete genome sequence of Roseovarius sp. MME-070.</title>
        <authorList>
            <person name="Nam Y.-D."/>
            <person name="Kang J."/>
            <person name="Chung W.-H."/>
            <person name="Park Y.S."/>
        </authorList>
    </citation>
    <scope>NUCLEOTIDE SEQUENCE [LARGE SCALE GENOMIC DNA]</scope>
    <source>
        <strain evidence="4">MME-070</strain>
    </source>
</reference>
<gene>
    <name evidence="3" type="ORF">EI983_12225</name>
</gene>
<dbReference type="EMBL" id="CP034348">
    <property type="protein sequence ID" value="QGX98994.1"/>
    <property type="molecule type" value="Genomic_DNA"/>
</dbReference>
<dbReference type="SUPFAM" id="SSF56935">
    <property type="entry name" value="Porins"/>
    <property type="match status" value="1"/>
</dbReference>
<keyword evidence="1" id="KW-0732">Signal</keyword>
<accession>A0A6I6IS90</accession>
<feature type="signal peptide" evidence="1">
    <location>
        <begin position="1"/>
        <end position="25"/>
    </location>
</feature>
<dbReference type="GO" id="GO:0015288">
    <property type="term" value="F:porin activity"/>
    <property type="evidence" value="ECO:0007669"/>
    <property type="project" value="InterPro"/>
</dbReference>
<dbReference type="KEGG" id="rom:EI983_12225"/>
<dbReference type="GO" id="GO:0016020">
    <property type="term" value="C:membrane"/>
    <property type="evidence" value="ECO:0007669"/>
    <property type="project" value="InterPro"/>
</dbReference>
<dbReference type="InterPro" id="IPR023614">
    <property type="entry name" value="Porin_dom_sf"/>
</dbReference>